<evidence type="ECO:0000256" key="7">
    <source>
        <dbReference type="ARBA" id="ARBA00022989"/>
    </source>
</evidence>
<evidence type="ECO:0000256" key="5">
    <source>
        <dbReference type="ARBA" id="ARBA00022692"/>
    </source>
</evidence>
<keyword evidence="6" id="KW-0735">Signal-anchor</keyword>
<keyword evidence="8" id="KW-0333">Golgi apparatus</keyword>
<evidence type="ECO:0000256" key="6">
    <source>
        <dbReference type="ARBA" id="ARBA00022968"/>
    </source>
</evidence>
<gene>
    <name evidence="11" type="ORF">ABL_05303</name>
</gene>
<evidence type="ECO:0000256" key="1">
    <source>
        <dbReference type="ARBA" id="ARBA00004323"/>
    </source>
</evidence>
<dbReference type="SUPFAM" id="SSF53448">
    <property type="entry name" value="Nucleotide-diphospho-sugar transferases"/>
    <property type="match status" value="1"/>
</dbReference>
<dbReference type="VEuPathDB" id="FungiDB:An14g06060"/>
<evidence type="ECO:0000256" key="3">
    <source>
        <dbReference type="ARBA" id="ARBA00009105"/>
    </source>
</evidence>
<keyword evidence="5 10" id="KW-0812">Transmembrane</keyword>
<comment type="pathway">
    <text evidence="2">Protein modification; protein glycosylation.</text>
</comment>
<keyword evidence="11" id="KW-0328">Glycosyltransferase</keyword>
<dbReference type="PANTHER" id="PTHR31646">
    <property type="entry name" value="ALPHA-1,2-MANNOSYLTRANSFERASE MNN2"/>
    <property type="match status" value="1"/>
</dbReference>
<comment type="caution">
    <text evidence="11">The sequence shown here is derived from an EMBL/GenBank/DDBJ whole genome shotgun (WGS) entry which is preliminary data.</text>
</comment>
<evidence type="ECO:0000256" key="8">
    <source>
        <dbReference type="ARBA" id="ARBA00023034"/>
    </source>
</evidence>
<name>A0A100IK05_ASPNG</name>
<dbReference type="OMA" id="YMKDATE"/>
<dbReference type="VEuPathDB" id="FungiDB:ATCC64974_4910"/>
<evidence type="ECO:0000256" key="2">
    <source>
        <dbReference type="ARBA" id="ARBA00004922"/>
    </source>
</evidence>
<reference evidence="12" key="1">
    <citation type="journal article" date="2016" name="Genome Announc.">
        <title>Draft genome sequence of Aspergillus niger strain An76.</title>
        <authorList>
            <person name="Gong W."/>
            <person name="Cheng Z."/>
            <person name="Zhang H."/>
            <person name="Liu L."/>
            <person name="Gao P."/>
            <person name="Wang L."/>
        </authorList>
    </citation>
    <scope>NUCLEOTIDE SEQUENCE [LARGE SCALE GENOMIC DNA]</scope>
    <source>
        <strain evidence="12">An76</strain>
    </source>
</reference>
<evidence type="ECO:0000313" key="11">
    <source>
        <dbReference type="EMBL" id="GAQ42642.1"/>
    </source>
</evidence>
<accession>A0A100IK05</accession>
<dbReference type="GO" id="GO:0000026">
    <property type="term" value="F:alpha-1,2-mannosyltransferase activity"/>
    <property type="evidence" value="ECO:0007669"/>
    <property type="project" value="TreeGrafter"/>
</dbReference>
<evidence type="ECO:0000256" key="9">
    <source>
        <dbReference type="ARBA" id="ARBA00023136"/>
    </source>
</evidence>
<keyword evidence="7 10" id="KW-1133">Transmembrane helix</keyword>
<dbReference type="GO" id="GO:0000139">
    <property type="term" value="C:Golgi membrane"/>
    <property type="evidence" value="ECO:0007669"/>
    <property type="project" value="UniProtKB-SubCell"/>
</dbReference>
<dbReference type="OrthoDB" id="4484309at2759"/>
<comment type="subcellular location">
    <subcellularLocation>
        <location evidence="1">Golgi apparatus membrane</location>
        <topology evidence="1">Single-pass type II membrane protein</topology>
    </subcellularLocation>
</comment>
<dbReference type="EMBL" id="BCMY01000008">
    <property type="protein sequence ID" value="GAQ42642.1"/>
    <property type="molecule type" value="Genomic_DNA"/>
</dbReference>
<dbReference type="PaxDb" id="5061-CADANGAP00011321"/>
<keyword evidence="4 11" id="KW-0808">Transferase</keyword>
<dbReference type="InterPro" id="IPR022751">
    <property type="entry name" value="Alpha_mannosyltransferase"/>
</dbReference>
<dbReference type="InterPro" id="IPR029044">
    <property type="entry name" value="Nucleotide-diphossugar_trans"/>
</dbReference>
<evidence type="ECO:0000256" key="4">
    <source>
        <dbReference type="ARBA" id="ARBA00022679"/>
    </source>
</evidence>
<dbReference type="GO" id="GO:0046354">
    <property type="term" value="P:mannan biosynthetic process"/>
    <property type="evidence" value="ECO:0007669"/>
    <property type="project" value="TreeGrafter"/>
</dbReference>
<proteinExistence type="inferred from homology"/>
<sequence>MPVLRPGKLKTIISATGALLLICTVYIYWAPPPASVVPSTAFEVPLAERQNAFWKVLNPILQGHAPNTPTPKRLADVSAVHFNATTTDSRPDLTIIEDGDLQAMEEAHAGYIEECRKSERLRPVHTPGTRGIVSTAGASYFPVFLSSLRMLRRLGSTLPVEVYMKDKSEYEKQICDEILPDLGARCLVLSDIVGKGAIEHYQLKIFAVLFSSFEEVIWMDADCFPLHKPEVLLESEPFSSKGLVTWPDFWISSASPLYFKISRQEMPALSERASSEAGVFLVSKKTHQLTLLLAAYYNYYGPSHYFRLLSQGAPGEGDKETFLHAATAVGEPFYAVSERVQAVGHMKPGGIAGSAMVQTDPAEDYALTSANKWRVKDESVAKAPHAFFIHANYPKFNPGEKVFGMKWETTPTLRPDGTDGRAWLAVESTVQRFGYDVEKAYWEEIKNISCDPAISFRTWERKDEICDRVESYWANVFAEPHDDDPKFTDES</sequence>
<keyword evidence="9 10" id="KW-0472">Membrane</keyword>
<organism evidence="11 12">
    <name type="scientific">Aspergillus niger</name>
    <dbReference type="NCBI Taxonomy" id="5061"/>
    <lineage>
        <taxon>Eukaryota</taxon>
        <taxon>Fungi</taxon>
        <taxon>Dikarya</taxon>
        <taxon>Ascomycota</taxon>
        <taxon>Pezizomycotina</taxon>
        <taxon>Eurotiomycetes</taxon>
        <taxon>Eurotiomycetidae</taxon>
        <taxon>Eurotiales</taxon>
        <taxon>Aspergillaceae</taxon>
        <taxon>Aspergillus</taxon>
        <taxon>Aspergillus subgen. Circumdati</taxon>
    </lineage>
</organism>
<evidence type="ECO:0000313" key="12">
    <source>
        <dbReference type="Proteomes" id="UP000068243"/>
    </source>
</evidence>
<dbReference type="Proteomes" id="UP000068243">
    <property type="component" value="Unassembled WGS sequence"/>
</dbReference>
<feature type="transmembrane region" description="Helical" evidence="10">
    <location>
        <begin position="12"/>
        <end position="29"/>
    </location>
</feature>
<evidence type="ECO:0000256" key="10">
    <source>
        <dbReference type="SAM" id="Phobius"/>
    </source>
</evidence>
<dbReference type="VEuPathDB" id="FungiDB:M747DRAFT_1229"/>
<dbReference type="VEuPathDB" id="FungiDB:ASPNIDRAFT2_1170317"/>
<protein>
    <submittedName>
        <fullName evidence="11">Alpha-1,2-mannosyltransferase</fullName>
    </submittedName>
</protein>
<comment type="similarity">
    <text evidence="3">Belongs to the MNN1/MNT family.</text>
</comment>
<dbReference type="AlphaFoldDB" id="A0A100IK05"/>
<dbReference type="PANTHER" id="PTHR31646:SF1">
    <property type="entry name" value="ALPHA-1,2-MANNOSYLTRANSFERASE MNN2"/>
    <property type="match status" value="1"/>
</dbReference>
<dbReference type="Pfam" id="PF11051">
    <property type="entry name" value="Mannosyl_trans3"/>
    <property type="match status" value="2"/>
</dbReference>